<keyword evidence="2" id="KW-0732">Signal</keyword>
<dbReference type="PROSITE" id="PS50923">
    <property type="entry name" value="SUSHI"/>
    <property type="match status" value="5"/>
</dbReference>
<dbReference type="SUPFAM" id="SSF48726">
    <property type="entry name" value="Immunoglobulin"/>
    <property type="match status" value="1"/>
</dbReference>
<protein>
    <submittedName>
        <fullName evidence="10">Locomotion-related protein Hikaru genki-like</fullName>
    </submittedName>
</protein>
<keyword evidence="5" id="KW-0325">Glycoprotein</keyword>
<feature type="non-terminal residue" evidence="10">
    <location>
        <position position="1"/>
    </location>
</feature>
<dbReference type="Proteomes" id="UP000694941">
    <property type="component" value="Unplaced"/>
</dbReference>
<dbReference type="RefSeq" id="XP_022251503.1">
    <property type="nucleotide sequence ID" value="XM_022395795.1"/>
</dbReference>
<feature type="domain" description="Sushi" evidence="8">
    <location>
        <begin position="382"/>
        <end position="440"/>
    </location>
</feature>
<feature type="domain" description="Sushi" evidence="8">
    <location>
        <begin position="264"/>
        <end position="322"/>
    </location>
</feature>
<keyword evidence="1 6" id="KW-0768">Sushi</keyword>
<feature type="domain" description="Sushi" evidence="8">
    <location>
        <begin position="323"/>
        <end position="381"/>
    </location>
</feature>
<accession>A0ABM1T6J7</accession>
<evidence type="ECO:0000256" key="6">
    <source>
        <dbReference type="PROSITE-ProRule" id="PRU00302"/>
    </source>
</evidence>
<feature type="domain" description="Sushi" evidence="8">
    <location>
        <begin position="83"/>
        <end position="151"/>
    </location>
</feature>
<dbReference type="InterPro" id="IPR007110">
    <property type="entry name" value="Ig-like_dom"/>
</dbReference>
<gene>
    <name evidence="10" type="primary">LOC106467585</name>
</gene>
<dbReference type="GeneID" id="106467585"/>
<sequence length="502" mass="55541">CILVLQQAGFRSDCAPPEVIVNGSVLPGGGGTNFRGVHEVQFLGIIGPLAQKRVCKIKCFNGVWIGPLCTIQEGGDRFQPILHQCSLRVTDAEVVVSYEGKILTIDREMTLPHGSKLEIRCSEVGMFKFVGQRNLTCSNGQWSSAFPSCVATTLQRNFSEQAPPTIIYNVVTGDADITETGEVVVLPGSIVHLNCLFQREHGNPEWTWSSTQRQYPCGWSVSAEDRSWKYRLSIYYAKEEDTGEYSCITPRGEINGIRITVKDVECPPIQSVDHNRVMAVEGNKLHSKAHFACMEGFKLVGSKDITCTASGRWSDGPPSCKIIRCPPLTPDSQHLKLSTHNRTYGARVNFSCPTSYRLVGASSLECLKNESWSSDPPICEAIACQPPIPPPNGRIFDTGRYLTRDTVTFVCHTGFILKGEPVLVCNDEGEWSQPTPICKPACEFPGEPANGHIIPTKFHYDIDEFVVVSCNKGYRRLGSKQLRCTLSGHWSSPLPHCRPYSR</sequence>
<dbReference type="Gene3D" id="2.60.40.10">
    <property type="entry name" value="Immunoglobulins"/>
    <property type="match status" value="1"/>
</dbReference>
<keyword evidence="9" id="KW-1185">Reference proteome</keyword>
<reference evidence="10" key="1">
    <citation type="submission" date="2025-08" db="UniProtKB">
        <authorList>
            <consortium name="RefSeq"/>
        </authorList>
    </citation>
    <scope>IDENTIFICATION</scope>
    <source>
        <tissue evidence="10">Muscle</tissue>
    </source>
</reference>
<dbReference type="PROSITE" id="PS50835">
    <property type="entry name" value="IG_LIKE"/>
    <property type="match status" value="1"/>
</dbReference>
<feature type="disulfide bond" evidence="6">
    <location>
        <begin position="470"/>
        <end position="497"/>
    </location>
</feature>
<dbReference type="InterPro" id="IPR035976">
    <property type="entry name" value="Sushi/SCR/CCP_sf"/>
</dbReference>
<feature type="disulfide bond" evidence="6">
    <location>
        <begin position="411"/>
        <end position="438"/>
    </location>
</feature>
<dbReference type="InterPro" id="IPR000436">
    <property type="entry name" value="Sushi_SCR_CCP_dom"/>
</dbReference>
<dbReference type="SMART" id="SM00409">
    <property type="entry name" value="IG"/>
    <property type="match status" value="1"/>
</dbReference>
<proteinExistence type="predicted"/>
<evidence type="ECO:0000313" key="10">
    <source>
        <dbReference type="RefSeq" id="XP_022251503.1"/>
    </source>
</evidence>
<evidence type="ECO:0000259" key="7">
    <source>
        <dbReference type="PROSITE" id="PS50835"/>
    </source>
</evidence>
<organism evidence="9 10">
    <name type="scientific">Limulus polyphemus</name>
    <name type="common">Atlantic horseshoe crab</name>
    <dbReference type="NCBI Taxonomy" id="6850"/>
    <lineage>
        <taxon>Eukaryota</taxon>
        <taxon>Metazoa</taxon>
        <taxon>Ecdysozoa</taxon>
        <taxon>Arthropoda</taxon>
        <taxon>Chelicerata</taxon>
        <taxon>Merostomata</taxon>
        <taxon>Xiphosura</taxon>
        <taxon>Limulidae</taxon>
        <taxon>Limulus</taxon>
    </lineage>
</organism>
<feature type="disulfide bond" evidence="6">
    <location>
        <begin position="293"/>
        <end position="320"/>
    </location>
</feature>
<keyword evidence="3" id="KW-0677">Repeat</keyword>
<evidence type="ECO:0000256" key="1">
    <source>
        <dbReference type="ARBA" id="ARBA00022659"/>
    </source>
</evidence>
<dbReference type="SMART" id="SM00032">
    <property type="entry name" value="CCP"/>
    <property type="match status" value="5"/>
</dbReference>
<dbReference type="InterPro" id="IPR013783">
    <property type="entry name" value="Ig-like_fold"/>
</dbReference>
<comment type="caution">
    <text evidence="6">Lacks conserved residue(s) required for the propagation of feature annotation.</text>
</comment>
<evidence type="ECO:0000256" key="2">
    <source>
        <dbReference type="ARBA" id="ARBA00022729"/>
    </source>
</evidence>
<dbReference type="InterPro" id="IPR003599">
    <property type="entry name" value="Ig_sub"/>
</dbReference>
<dbReference type="Pfam" id="PF00084">
    <property type="entry name" value="Sushi"/>
    <property type="match status" value="5"/>
</dbReference>
<evidence type="ECO:0000313" key="9">
    <source>
        <dbReference type="Proteomes" id="UP000694941"/>
    </source>
</evidence>
<dbReference type="InterPro" id="IPR036179">
    <property type="entry name" value="Ig-like_dom_sf"/>
</dbReference>
<feature type="disulfide bond" evidence="6">
    <location>
        <begin position="352"/>
        <end position="379"/>
    </location>
</feature>
<feature type="domain" description="Ig-like" evidence="7">
    <location>
        <begin position="164"/>
        <end position="247"/>
    </location>
</feature>
<name>A0ABM1T6J7_LIMPO</name>
<dbReference type="PANTHER" id="PTHR46393:SF7">
    <property type="entry name" value="COMPLEMENT C2"/>
    <property type="match status" value="1"/>
</dbReference>
<keyword evidence="4 6" id="KW-1015">Disulfide bond</keyword>
<dbReference type="Gene3D" id="2.10.70.10">
    <property type="entry name" value="Complement Module, domain 1"/>
    <property type="match status" value="5"/>
</dbReference>
<dbReference type="SUPFAM" id="SSF57535">
    <property type="entry name" value="Complement control module/SCR domain"/>
    <property type="match status" value="5"/>
</dbReference>
<evidence type="ECO:0000259" key="8">
    <source>
        <dbReference type="PROSITE" id="PS50923"/>
    </source>
</evidence>
<evidence type="ECO:0000256" key="4">
    <source>
        <dbReference type="ARBA" id="ARBA00023157"/>
    </source>
</evidence>
<evidence type="ECO:0000256" key="3">
    <source>
        <dbReference type="ARBA" id="ARBA00022737"/>
    </source>
</evidence>
<dbReference type="CDD" id="cd00033">
    <property type="entry name" value="CCP"/>
    <property type="match status" value="5"/>
</dbReference>
<dbReference type="PANTHER" id="PTHR46393">
    <property type="entry name" value="SUSHI DOMAIN-CONTAINING PROTEIN"/>
    <property type="match status" value="1"/>
</dbReference>
<evidence type="ECO:0000256" key="5">
    <source>
        <dbReference type="ARBA" id="ARBA00023180"/>
    </source>
</evidence>
<feature type="domain" description="Sushi" evidence="8">
    <location>
        <begin position="441"/>
        <end position="499"/>
    </location>
</feature>